<dbReference type="AlphaFoldDB" id="M4BPE1"/>
<dbReference type="Proteomes" id="UP000011713">
    <property type="component" value="Unassembled WGS sequence"/>
</dbReference>
<name>M4BPE1_HYAAE</name>
<dbReference type="Gene3D" id="3.40.50.300">
    <property type="entry name" value="P-loop containing nucleotide triphosphate hydrolases"/>
    <property type="match status" value="1"/>
</dbReference>
<dbReference type="GO" id="GO:0005739">
    <property type="term" value="C:mitochondrion"/>
    <property type="evidence" value="ECO:0007669"/>
    <property type="project" value="TreeGrafter"/>
</dbReference>
<feature type="region of interest" description="Disordered" evidence="1">
    <location>
        <begin position="37"/>
        <end position="72"/>
    </location>
</feature>
<accession>M4BPE1</accession>
<dbReference type="PANTHER" id="PTHR46434">
    <property type="entry name" value="GENETIC INTERACTOR OF PROHIBITINS 3, MITOCHONDRIAL"/>
    <property type="match status" value="1"/>
</dbReference>
<evidence type="ECO:0000313" key="2">
    <source>
        <dbReference type="EnsemblProtists" id="HpaP808280"/>
    </source>
</evidence>
<dbReference type="InterPro" id="IPR027417">
    <property type="entry name" value="P-loop_NTPase"/>
</dbReference>
<dbReference type="VEuPathDB" id="FungiDB:HpaG808280"/>
<organism evidence="2 3">
    <name type="scientific">Hyaloperonospora arabidopsidis (strain Emoy2)</name>
    <name type="common">Downy mildew agent</name>
    <name type="synonym">Peronospora arabidopsidis</name>
    <dbReference type="NCBI Taxonomy" id="559515"/>
    <lineage>
        <taxon>Eukaryota</taxon>
        <taxon>Sar</taxon>
        <taxon>Stramenopiles</taxon>
        <taxon>Oomycota</taxon>
        <taxon>Peronosporomycetes</taxon>
        <taxon>Peronosporales</taxon>
        <taxon>Peronosporaceae</taxon>
        <taxon>Hyaloperonospora</taxon>
    </lineage>
</organism>
<dbReference type="STRING" id="559515.M4BPE1"/>
<evidence type="ECO:0000313" key="3">
    <source>
        <dbReference type="Proteomes" id="UP000011713"/>
    </source>
</evidence>
<proteinExistence type="predicted"/>
<evidence type="ECO:0000256" key="1">
    <source>
        <dbReference type="SAM" id="MobiDB-lite"/>
    </source>
</evidence>
<dbReference type="EMBL" id="JH598500">
    <property type="status" value="NOT_ANNOTATED_CDS"/>
    <property type="molecule type" value="Genomic_DNA"/>
</dbReference>
<reference evidence="2" key="2">
    <citation type="submission" date="2015-06" db="UniProtKB">
        <authorList>
            <consortium name="EnsemblProtists"/>
        </authorList>
    </citation>
    <scope>IDENTIFICATION</scope>
    <source>
        <strain evidence="2">Emoy2</strain>
    </source>
</reference>
<dbReference type="SUPFAM" id="SSF52540">
    <property type="entry name" value="P-loop containing nucleoside triphosphate hydrolases"/>
    <property type="match status" value="1"/>
</dbReference>
<dbReference type="EnsemblProtists" id="HpaT808280">
    <property type="protein sequence ID" value="HpaP808280"/>
    <property type="gene ID" value="HpaG808280"/>
</dbReference>
<sequence length="639" mass="71721">MLLFRSSRGLRTPSQCASTRPLTALHLLHPLHFQPSVNSLSSRRNCSSTTSSQALEPPDRRPHTAQKTTNQPQVTVDQILNHVSLMEQWTCCGCGIALQYEEPKLIGYFPKQLLDNVQELKDLKRLRCERCFQMTQYGKISDTKMPYNEYEKRVLELRSQDLLMIQLVDILDISGSLLPKARHVFGNKPVMLVVNKGDLVPTKSGIRRLMRRIKQEAKEAGIKNVLSIYLISAMKKIGMKEIVEDVAKFRQGRDICVVGAANVGKSTFLNSFLSHLVDRKWQHNHRKYMKMTEVPLSELENEETARMLNIDEGLLEETKAENEKGASVEGETTVMTPHGELYVAPGEDPEMIETSAEEDREMTTSPLPGTTLAVQYVPVMVHNEAFNVLDTPGLITDPKRQKLVEVLALDGAAKLKNVFPSKQLPACHQHISRQLLYECQDASNLTNLSRALLCFDQVTTYRVRPGRSLFLGALARFDYESVESDSKKNIMLLSWYGVLPGHLTSTERKFASGVVQRAEDTFIKHAGGILSPPRGLDAMSFTGPLTLSQNVYLKDYVLDSVLTKSKHKKPKRTTVVELELPGFGWLSVTAMDLDGTSASQRTLNQGKISVHTCRGLSVVPRAPLFPFELSESKSTTWKR</sequence>
<dbReference type="PANTHER" id="PTHR46434:SF1">
    <property type="entry name" value="GENETIC INTERACTOR OF PROHIBITINS 3, MITOCHONDRIAL"/>
    <property type="match status" value="1"/>
</dbReference>
<dbReference type="InParanoid" id="M4BPE1"/>
<dbReference type="eggNOG" id="KOG1249">
    <property type="taxonomic scope" value="Eukaryota"/>
</dbReference>
<dbReference type="InterPro" id="IPR050896">
    <property type="entry name" value="Mito_lipid_metab_GTPase"/>
</dbReference>
<reference evidence="3" key="1">
    <citation type="journal article" date="2010" name="Science">
        <title>Signatures of adaptation to obligate biotrophy in the Hyaloperonospora arabidopsidis genome.</title>
        <authorList>
            <person name="Baxter L."/>
            <person name="Tripathy S."/>
            <person name="Ishaque N."/>
            <person name="Boot N."/>
            <person name="Cabral A."/>
            <person name="Kemen E."/>
            <person name="Thines M."/>
            <person name="Ah-Fong A."/>
            <person name="Anderson R."/>
            <person name="Badejoko W."/>
            <person name="Bittner-Eddy P."/>
            <person name="Boore J.L."/>
            <person name="Chibucos M.C."/>
            <person name="Coates M."/>
            <person name="Dehal P."/>
            <person name="Delehaunty K."/>
            <person name="Dong S."/>
            <person name="Downton P."/>
            <person name="Dumas B."/>
            <person name="Fabro G."/>
            <person name="Fronick C."/>
            <person name="Fuerstenberg S.I."/>
            <person name="Fulton L."/>
            <person name="Gaulin E."/>
            <person name="Govers F."/>
            <person name="Hughes L."/>
            <person name="Humphray S."/>
            <person name="Jiang R.H."/>
            <person name="Judelson H."/>
            <person name="Kamoun S."/>
            <person name="Kyung K."/>
            <person name="Meijer H."/>
            <person name="Minx P."/>
            <person name="Morris P."/>
            <person name="Nelson J."/>
            <person name="Phuntumart V."/>
            <person name="Qutob D."/>
            <person name="Rehmany A."/>
            <person name="Rougon-Cardoso A."/>
            <person name="Ryden P."/>
            <person name="Torto-Alalibo T."/>
            <person name="Studholme D."/>
            <person name="Wang Y."/>
            <person name="Win J."/>
            <person name="Wood J."/>
            <person name="Clifton S.W."/>
            <person name="Rogers J."/>
            <person name="Van den Ackerveken G."/>
            <person name="Jones J.D."/>
            <person name="McDowell J.M."/>
            <person name="Beynon J."/>
            <person name="Tyler B.M."/>
        </authorList>
    </citation>
    <scope>NUCLEOTIDE SEQUENCE [LARGE SCALE GENOMIC DNA]</scope>
    <source>
        <strain evidence="3">Emoy2</strain>
    </source>
</reference>
<feature type="compositionally biased region" description="Low complexity" evidence="1">
    <location>
        <begin position="37"/>
        <end position="52"/>
    </location>
</feature>
<dbReference type="OMA" id="ARGNVWA"/>
<evidence type="ECO:0008006" key="4">
    <source>
        <dbReference type="Google" id="ProtNLM"/>
    </source>
</evidence>
<protein>
    <recommendedName>
        <fullName evidence="4">G domain-containing protein</fullName>
    </recommendedName>
</protein>
<dbReference type="HOGENOM" id="CLU_528430_0_0_1"/>
<keyword evidence="3" id="KW-1185">Reference proteome</keyword>